<dbReference type="CDD" id="cd00118">
    <property type="entry name" value="LysM"/>
    <property type="match status" value="1"/>
</dbReference>
<sequence length="395" mass="44269">MQNFKRFDMHAHVLCRAGFRRRWGGLRSPCFDPWRQSGVPGRREPSRTYRKRAMIRIIFPLLVSIATLFAGAAAAQGVQLADDAPDSYTVVKGDTLWGISGRFLKQPWRWPEVWRFNRDQIRNPHLIYPGQVILLDRSGPWLTVGRRVGSRDEKLFPQVYSESGTQPVPSIPLHVIDPFLTRPLIVDGARIANSATIVATETSRVYTGTGDTVFAKNVREGVDSWQIYRPARALHDPVTQELLGYEAEYLGSARVTERGNPTTLEILNANEEIGVGDLMVPSEPPSVFSYAPHAPEQAVEGRVVSIYRGVTETGRLHVVALGAGAQQGVERGHVLALYRNRGVAEYKDDQGRESFQLPEKRYGLVFVFRVFDRISYGLIMETDGQVSIGDSIRKP</sequence>
<feature type="domain" description="LysM" evidence="2">
    <location>
        <begin position="86"/>
        <end position="135"/>
    </location>
</feature>
<protein>
    <submittedName>
        <fullName evidence="3">Conserved hypothetical membrane protein</fullName>
    </submittedName>
</protein>
<dbReference type="Pfam" id="PF01476">
    <property type="entry name" value="LysM"/>
    <property type="match status" value="1"/>
</dbReference>
<evidence type="ECO:0000313" key="3">
    <source>
        <dbReference type="EMBL" id="CAL92716.1"/>
    </source>
</evidence>
<dbReference type="eggNOG" id="COG1652">
    <property type="taxonomic scope" value="Bacteria"/>
</dbReference>
<dbReference type="PANTHER" id="PTHR34700:SF4">
    <property type="entry name" value="PHAGE-LIKE ELEMENT PBSX PROTEIN XKDP"/>
    <property type="match status" value="1"/>
</dbReference>
<keyword evidence="1" id="KW-0472">Membrane</keyword>
<dbReference type="KEGG" id="azo:azo0098"/>
<keyword evidence="1" id="KW-1133">Transmembrane helix</keyword>
<evidence type="ECO:0000259" key="2">
    <source>
        <dbReference type="PROSITE" id="PS51782"/>
    </source>
</evidence>
<reference evidence="3 4" key="1">
    <citation type="journal article" date="2006" name="Nat. Biotechnol.">
        <title>Complete genome of the mutualistic, N2-fixing grass endophyte Azoarcus sp. strain BH72.</title>
        <authorList>
            <person name="Krause A."/>
            <person name="Ramakumar A."/>
            <person name="Bartels D."/>
            <person name="Battistoni F."/>
            <person name="Bekel T."/>
            <person name="Boch J."/>
            <person name="Boehm M."/>
            <person name="Friedrich F."/>
            <person name="Hurek T."/>
            <person name="Krause L."/>
            <person name="Linke B."/>
            <person name="McHardy A.C."/>
            <person name="Sarkar A."/>
            <person name="Schneiker S."/>
            <person name="Syed A.A."/>
            <person name="Thauer R."/>
            <person name="Vorhoelter F.-J."/>
            <person name="Weidner S."/>
            <person name="Puehler A."/>
            <person name="Reinhold-Hurek B."/>
            <person name="Kaiser O."/>
            <person name="Goesmann A."/>
        </authorList>
    </citation>
    <scope>NUCLEOTIDE SEQUENCE [LARGE SCALE GENOMIC DNA]</scope>
    <source>
        <strain evidence="3 4">BH72</strain>
    </source>
</reference>
<gene>
    <name evidence="3" type="ordered locus">azo0098</name>
</gene>
<dbReference type="AlphaFoldDB" id="A1K1L1"/>
<name>A1K1L1_AZOSB</name>
<evidence type="ECO:0000256" key="1">
    <source>
        <dbReference type="SAM" id="Phobius"/>
    </source>
</evidence>
<dbReference type="HOGENOM" id="CLU_050533_0_0_4"/>
<evidence type="ECO:0000313" key="4">
    <source>
        <dbReference type="Proteomes" id="UP000002588"/>
    </source>
</evidence>
<dbReference type="Gene3D" id="3.10.350.10">
    <property type="entry name" value="LysM domain"/>
    <property type="match status" value="1"/>
</dbReference>
<dbReference type="InterPro" id="IPR018392">
    <property type="entry name" value="LysM"/>
</dbReference>
<accession>A1K1L1</accession>
<feature type="transmembrane region" description="Helical" evidence="1">
    <location>
        <begin position="53"/>
        <end position="75"/>
    </location>
</feature>
<keyword evidence="1" id="KW-0812">Transmembrane</keyword>
<dbReference type="InterPro" id="IPR052196">
    <property type="entry name" value="Bact_Kbp"/>
</dbReference>
<dbReference type="SMART" id="SM00257">
    <property type="entry name" value="LysM"/>
    <property type="match status" value="1"/>
</dbReference>
<dbReference type="InterPro" id="IPR036779">
    <property type="entry name" value="LysM_dom_sf"/>
</dbReference>
<dbReference type="STRING" id="62928.azo0098"/>
<keyword evidence="4" id="KW-1185">Reference proteome</keyword>
<organism evidence="3 4">
    <name type="scientific">Azoarcus sp. (strain BH72)</name>
    <dbReference type="NCBI Taxonomy" id="418699"/>
    <lineage>
        <taxon>Bacteria</taxon>
        <taxon>Pseudomonadati</taxon>
        <taxon>Pseudomonadota</taxon>
        <taxon>Betaproteobacteria</taxon>
        <taxon>Rhodocyclales</taxon>
        <taxon>Zoogloeaceae</taxon>
        <taxon>Azoarcus</taxon>
    </lineage>
</organism>
<dbReference type="Proteomes" id="UP000002588">
    <property type="component" value="Chromosome"/>
</dbReference>
<dbReference type="SUPFAM" id="SSF54106">
    <property type="entry name" value="LysM domain"/>
    <property type="match status" value="1"/>
</dbReference>
<dbReference type="PANTHER" id="PTHR34700">
    <property type="entry name" value="POTASSIUM BINDING PROTEIN KBP"/>
    <property type="match status" value="1"/>
</dbReference>
<dbReference type="PROSITE" id="PS51782">
    <property type="entry name" value="LYSM"/>
    <property type="match status" value="1"/>
</dbReference>
<dbReference type="CAZy" id="CBM50">
    <property type="family name" value="Carbohydrate-Binding Module Family 50"/>
</dbReference>
<dbReference type="EMBL" id="AM406670">
    <property type="protein sequence ID" value="CAL92716.1"/>
    <property type="molecule type" value="Genomic_DNA"/>
</dbReference>
<proteinExistence type="predicted"/>